<name>A0ABS6VXU6_9FLAO</name>
<organism evidence="2 3">
    <name type="scientific">Mesonia aestuariivivens</name>
    <dbReference type="NCBI Taxonomy" id="2796128"/>
    <lineage>
        <taxon>Bacteria</taxon>
        <taxon>Pseudomonadati</taxon>
        <taxon>Bacteroidota</taxon>
        <taxon>Flavobacteriia</taxon>
        <taxon>Flavobacteriales</taxon>
        <taxon>Flavobacteriaceae</taxon>
        <taxon>Mesonia</taxon>
    </lineage>
</organism>
<proteinExistence type="predicted"/>
<dbReference type="EMBL" id="JAHWDF010000001">
    <property type="protein sequence ID" value="MBW2960414.1"/>
    <property type="molecule type" value="Genomic_DNA"/>
</dbReference>
<comment type="caution">
    <text evidence="2">The sequence shown here is derived from an EMBL/GenBank/DDBJ whole genome shotgun (WGS) entry which is preliminary data.</text>
</comment>
<dbReference type="Proteomes" id="UP000719267">
    <property type="component" value="Unassembled WGS sequence"/>
</dbReference>
<gene>
    <name evidence="2" type="ORF">KW502_01195</name>
</gene>
<protein>
    <submittedName>
        <fullName evidence="2">Uncharacterized protein</fullName>
    </submittedName>
</protein>
<evidence type="ECO:0000256" key="1">
    <source>
        <dbReference type="SAM" id="MobiDB-lite"/>
    </source>
</evidence>
<keyword evidence="3" id="KW-1185">Reference proteome</keyword>
<evidence type="ECO:0000313" key="2">
    <source>
        <dbReference type="EMBL" id="MBW2960414.1"/>
    </source>
</evidence>
<feature type="region of interest" description="Disordered" evidence="1">
    <location>
        <begin position="178"/>
        <end position="197"/>
    </location>
</feature>
<accession>A0ABS6VXU6</accession>
<feature type="compositionally biased region" description="Polar residues" evidence="1">
    <location>
        <begin position="183"/>
        <end position="192"/>
    </location>
</feature>
<dbReference type="RefSeq" id="WP_219038696.1">
    <property type="nucleotide sequence ID" value="NZ_JAHWDF010000001.1"/>
</dbReference>
<sequence>MTDQKLINGLKIGVLNAIIRYQNSEYATKLINVTERSNSAVIKIPSNNLKKRVDSVNREYKKKQLFKQSKSAVTKCLIKMYDYEKFELEYFDLRFDLYAKELVAKKERFIKKYPGFEEKDFFKSEINYFENPESNRYFFNSKNHKIFYHNYLESDTHILDLHQNKKIDFLKEKLQNKSESDNVKTSQSQSQKQDLENNGYPPIFKSYECYQKFISLAEFMEIKLDNINARNNQAKLNGIWQSNNGQKLFLKHTEKPEYLAFLNKNYNSEFETRSMSSGKKYTNRVDEYLSSI</sequence>
<evidence type="ECO:0000313" key="3">
    <source>
        <dbReference type="Proteomes" id="UP000719267"/>
    </source>
</evidence>
<reference evidence="2 3" key="1">
    <citation type="submission" date="2021-07" db="EMBL/GenBank/DDBJ databases">
        <title>Mesonia aestuariivivens sp. nov., isolated from a tidal flat.</title>
        <authorList>
            <person name="Kim Y.-O."/>
            <person name="Yoon J.-H."/>
        </authorList>
    </citation>
    <scope>NUCLEOTIDE SEQUENCE [LARGE SCALE GENOMIC DNA]</scope>
    <source>
        <strain evidence="2 3">JHPTF-M18</strain>
    </source>
</reference>